<organism evidence="10">
    <name type="scientific">Octactis speculum</name>
    <dbReference type="NCBI Taxonomy" id="3111310"/>
    <lineage>
        <taxon>Eukaryota</taxon>
        <taxon>Sar</taxon>
        <taxon>Stramenopiles</taxon>
        <taxon>Ochrophyta</taxon>
        <taxon>Dictyochophyceae</taxon>
        <taxon>Dictyochales</taxon>
        <taxon>Dictyochaceae</taxon>
        <taxon>Octactis</taxon>
    </lineage>
</organism>
<evidence type="ECO:0000256" key="7">
    <source>
        <dbReference type="SAM" id="MobiDB-lite"/>
    </source>
</evidence>
<sequence>MPGTGKTATILRAVAALQEDLGPFQFVNINGARFDDPFNVYTELLSALTNKTEKPNKALQLLNARFSQNESPAAGGPKKKKTKGEEGTASSSEDGKKQPFVVVLVDELDYLSCPKQTVIYNLLDWPTRSASHLLVIGVSNTMNLPERLGSKIQSRIVTRISFKPYNKSQVEKIVLARLSEKDVGGVFEPDAITMAAAKVAAYSGDIRRALKLCATAAEIRMDSNGMRDHDHDQSSAVQARVTVKDVQKADRDLHDSTVIEALRMTSTAEALIVCAVAAEVRVQGTEGCDLDKIQIRIRGQANRLQADGHKEYFAPSHAEVIEICDRLQEAGVLRIDFQGKHRMPRLYLCVPDNAVAEALSGGPVKRFIPQNYSDWGYHQN</sequence>
<proteinExistence type="inferred from homology"/>
<evidence type="ECO:0000256" key="2">
    <source>
        <dbReference type="ARBA" id="ARBA00008398"/>
    </source>
</evidence>
<dbReference type="InterPro" id="IPR003959">
    <property type="entry name" value="ATPase_AAA_core"/>
</dbReference>
<comment type="subunit">
    <text evidence="6">ORC is composed of six subunits.</text>
</comment>
<comment type="function">
    <text evidence="6">Component of the origin recognition complex (ORC) that binds origins of replication. DNA-binding is ATP-dependent, however specific DNA sequences that define origins of replication have not been identified so far. ORC is required to assemble the pre-replication complex necessary to initiate DNA replication.</text>
</comment>
<dbReference type="EMBL" id="HBGS01017146">
    <property type="protein sequence ID" value="CAD9402547.1"/>
    <property type="molecule type" value="Transcribed_RNA"/>
</dbReference>
<comment type="similarity">
    <text evidence="2 6">Belongs to the ORC1 family.</text>
</comment>
<dbReference type="GO" id="GO:0005664">
    <property type="term" value="C:nuclear origin of replication recognition complex"/>
    <property type="evidence" value="ECO:0007669"/>
    <property type="project" value="TreeGrafter"/>
</dbReference>
<dbReference type="PANTHER" id="PTHR10763:SF23">
    <property type="entry name" value="ORIGIN RECOGNITION COMPLEX SUBUNIT 1"/>
    <property type="match status" value="1"/>
</dbReference>
<dbReference type="Pfam" id="PF22606">
    <property type="entry name" value="Cdc6-ORC-like_ATPase_lid"/>
    <property type="match status" value="1"/>
</dbReference>
<dbReference type="Pfam" id="PF00004">
    <property type="entry name" value="AAA"/>
    <property type="match status" value="1"/>
</dbReference>
<keyword evidence="3 6" id="KW-0235">DNA replication</keyword>
<dbReference type="AlphaFoldDB" id="A0A7S2BNX1"/>
<keyword evidence="6" id="KW-0067">ATP-binding</keyword>
<evidence type="ECO:0000259" key="9">
    <source>
        <dbReference type="Pfam" id="PF22606"/>
    </source>
</evidence>
<evidence type="ECO:0000256" key="6">
    <source>
        <dbReference type="RuleBase" id="RU365058"/>
    </source>
</evidence>
<keyword evidence="5 6" id="KW-0539">Nucleus</keyword>
<feature type="domain" description="ATPase AAA-type core" evidence="8">
    <location>
        <begin position="2"/>
        <end position="160"/>
    </location>
</feature>
<dbReference type="GO" id="GO:0003688">
    <property type="term" value="F:DNA replication origin binding"/>
    <property type="evidence" value="ECO:0007669"/>
    <property type="project" value="TreeGrafter"/>
</dbReference>
<evidence type="ECO:0000313" key="10">
    <source>
        <dbReference type="EMBL" id="CAD9402547.1"/>
    </source>
</evidence>
<comment type="subcellular location">
    <subcellularLocation>
        <location evidence="1 6">Nucleus</location>
    </subcellularLocation>
</comment>
<name>A0A7S2BNX1_9STRA</name>
<dbReference type="SUPFAM" id="SSF52540">
    <property type="entry name" value="P-loop containing nucleoside triphosphate hydrolases"/>
    <property type="match status" value="1"/>
</dbReference>
<reference evidence="10" key="1">
    <citation type="submission" date="2021-01" db="EMBL/GenBank/DDBJ databases">
        <authorList>
            <person name="Corre E."/>
            <person name="Pelletier E."/>
            <person name="Niang G."/>
            <person name="Scheremetjew M."/>
            <person name="Finn R."/>
            <person name="Kale V."/>
            <person name="Holt S."/>
            <person name="Cochrane G."/>
            <person name="Meng A."/>
            <person name="Brown T."/>
            <person name="Cohen L."/>
        </authorList>
    </citation>
    <scope>NUCLEOTIDE SEQUENCE</scope>
    <source>
        <strain evidence="10">CCMP1381</strain>
    </source>
</reference>
<dbReference type="PANTHER" id="PTHR10763">
    <property type="entry name" value="CELL DIVISION CONTROL PROTEIN 6-RELATED"/>
    <property type="match status" value="1"/>
</dbReference>
<feature type="region of interest" description="Disordered" evidence="7">
    <location>
        <begin position="69"/>
        <end position="94"/>
    </location>
</feature>
<feature type="domain" description="Cdc6/ORC1-like ATPase lid" evidence="9">
    <location>
        <begin position="165"/>
        <end position="219"/>
    </location>
</feature>
<dbReference type="Gene3D" id="1.10.8.60">
    <property type="match status" value="1"/>
</dbReference>
<evidence type="ECO:0000256" key="3">
    <source>
        <dbReference type="ARBA" id="ARBA00022705"/>
    </source>
</evidence>
<dbReference type="InterPro" id="IPR054425">
    <property type="entry name" value="Cdc6_ORC1-like_ATPase_lid"/>
</dbReference>
<dbReference type="InterPro" id="IPR027417">
    <property type="entry name" value="P-loop_NTPase"/>
</dbReference>
<dbReference type="GO" id="GO:0005524">
    <property type="term" value="F:ATP binding"/>
    <property type="evidence" value="ECO:0007669"/>
    <property type="project" value="UniProtKB-KW"/>
</dbReference>
<dbReference type="Gene3D" id="3.40.50.300">
    <property type="entry name" value="P-loop containing nucleotide triphosphate hydrolases"/>
    <property type="match status" value="1"/>
</dbReference>
<dbReference type="GO" id="GO:0016887">
    <property type="term" value="F:ATP hydrolysis activity"/>
    <property type="evidence" value="ECO:0007669"/>
    <property type="project" value="InterPro"/>
</dbReference>
<keyword evidence="4 6" id="KW-0238">DNA-binding</keyword>
<gene>
    <name evidence="10" type="ORF">DSPE1174_LOCUS9003</name>
</gene>
<dbReference type="GO" id="GO:0006270">
    <property type="term" value="P:DNA replication initiation"/>
    <property type="evidence" value="ECO:0007669"/>
    <property type="project" value="TreeGrafter"/>
</dbReference>
<dbReference type="InterPro" id="IPR050311">
    <property type="entry name" value="ORC1/CDC6"/>
</dbReference>
<evidence type="ECO:0000259" key="8">
    <source>
        <dbReference type="Pfam" id="PF00004"/>
    </source>
</evidence>
<evidence type="ECO:0000256" key="4">
    <source>
        <dbReference type="ARBA" id="ARBA00023125"/>
    </source>
</evidence>
<evidence type="ECO:0000256" key="1">
    <source>
        <dbReference type="ARBA" id="ARBA00004123"/>
    </source>
</evidence>
<accession>A0A7S2BNX1</accession>
<protein>
    <recommendedName>
        <fullName evidence="6">Origin recognition complex subunit 1</fullName>
    </recommendedName>
</protein>
<evidence type="ECO:0000256" key="5">
    <source>
        <dbReference type="ARBA" id="ARBA00023242"/>
    </source>
</evidence>
<keyword evidence="6" id="KW-0547">Nucleotide-binding</keyword>
<dbReference type="GO" id="GO:0033314">
    <property type="term" value="P:mitotic DNA replication checkpoint signaling"/>
    <property type="evidence" value="ECO:0007669"/>
    <property type="project" value="TreeGrafter"/>
</dbReference>